<evidence type="ECO:0000259" key="10">
    <source>
        <dbReference type="Pfam" id="PF00370"/>
    </source>
</evidence>
<protein>
    <recommendedName>
        <fullName evidence="8">Xylulose kinase</fullName>
        <shortName evidence="8">Xylulokinase</shortName>
        <ecNumber evidence="8">2.7.1.17</ecNumber>
    </recommendedName>
</protein>
<dbReference type="EMBL" id="CP013747">
    <property type="protein sequence ID" value="ALV43582.1"/>
    <property type="molecule type" value="Genomic_DNA"/>
</dbReference>
<feature type="site" description="Important for activity" evidence="8">
    <location>
        <position position="8"/>
    </location>
</feature>
<gene>
    <name evidence="8" type="primary">xylB</name>
    <name evidence="12" type="ORF">AU252_22395</name>
</gene>
<organism evidence="12">
    <name type="scientific">Pseudarthrobacter sulfonivorans</name>
    <dbReference type="NCBI Taxonomy" id="121292"/>
    <lineage>
        <taxon>Bacteria</taxon>
        <taxon>Bacillati</taxon>
        <taxon>Actinomycetota</taxon>
        <taxon>Actinomycetes</taxon>
        <taxon>Micrococcales</taxon>
        <taxon>Micrococcaceae</taxon>
        <taxon>Pseudarthrobacter</taxon>
    </lineage>
</organism>
<dbReference type="InterPro" id="IPR050406">
    <property type="entry name" value="FGGY_Carb_Kinase"/>
</dbReference>
<evidence type="ECO:0000256" key="6">
    <source>
        <dbReference type="ARBA" id="ARBA00022840"/>
    </source>
</evidence>
<comment type="similarity">
    <text evidence="1 8 9">Belongs to the FGGY kinase family.</text>
</comment>
<dbReference type="InterPro" id="IPR006000">
    <property type="entry name" value="Xylulokinase"/>
</dbReference>
<evidence type="ECO:0000256" key="8">
    <source>
        <dbReference type="HAMAP-Rule" id="MF_02220"/>
    </source>
</evidence>
<feature type="active site" description="Proton acceptor" evidence="8">
    <location>
        <position position="292"/>
    </location>
</feature>
<evidence type="ECO:0000256" key="5">
    <source>
        <dbReference type="ARBA" id="ARBA00022777"/>
    </source>
</evidence>
<sequence>MTLVAGVDSSTQSCKVTVLDAQSGVLVREGRASHPDGTEVHPDHWWRALSVAIDDAGGLADVDALSVAGQQHGMVLLDRDGNVVRPALLWNDTRSAAAAAALIDEVGAEEFARRTGLVPVASFTVTKVRWVRDNEPENVARVAAVALPHDWLSWRLRGYGPAGASPLGPDLDALTTDRSDASGTGYWSPASGSYDVELFRLAFGRDAREARQEPEAAGPAPVSAAPAAGGAVILPRVLAAGEAAGRVHPLCFAGSNAGADTGTDPSTDAVADAGGAGGGERGEILLGAGAGDNAAAALGLGARPGDVVVSVGTSGTVFAVASEAGHDPSGTVAGFAGAGGDYLPIAVTLNAARVLSSMAALLDIGFDELSRLALEAAPGAGGVVLVPYFEGERTPNLPQAKASLHGLSIASATRSNIARAAIEGMLCGLSGGLAALQALGYPAGRLLLIGGAVQNPAVQKIASQVFDLPVVVPSPGEYVARGAAAQAAWALTGARPDWPVALAAAPASDFQPVIGEQYARACGHIAQDSRAAVSSTSS</sequence>
<dbReference type="InterPro" id="IPR018485">
    <property type="entry name" value="FGGY_C"/>
</dbReference>
<evidence type="ECO:0000256" key="7">
    <source>
        <dbReference type="ARBA" id="ARBA00023277"/>
    </source>
</evidence>
<evidence type="ECO:0000256" key="1">
    <source>
        <dbReference type="ARBA" id="ARBA00009156"/>
    </source>
</evidence>
<dbReference type="Gene3D" id="3.30.420.40">
    <property type="match status" value="2"/>
</dbReference>
<dbReference type="InterPro" id="IPR018484">
    <property type="entry name" value="FGGY_N"/>
</dbReference>
<dbReference type="EC" id="2.7.1.17" evidence="8"/>
<comment type="catalytic activity">
    <reaction evidence="8">
        <text>D-xylulose + ATP = D-xylulose 5-phosphate + ADP + H(+)</text>
        <dbReference type="Rhea" id="RHEA:10964"/>
        <dbReference type="ChEBI" id="CHEBI:15378"/>
        <dbReference type="ChEBI" id="CHEBI:17140"/>
        <dbReference type="ChEBI" id="CHEBI:30616"/>
        <dbReference type="ChEBI" id="CHEBI:57737"/>
        <dbReference type="ChEBI" id="CHEBI:456216"/>
        <dbReference type="EC" id="2.7.1.17"/>
    </reaction>
</comment>
<dbReference type="Pfam" id="PF00370">
    <property type="entry name" value="FGGY_N"/>
    <property type="match status" value="1"/>
</dbReference>
<dbReference type="GO" id="GO:0042732">
    <property type="term" value="P:D-xylose metabolic process"/>
    <property type="evidence" value="ECO:0007669"/>
    <property type="project" value="UniProtKB-KW"/>
</dbReference>
<dbReference type="KEGG" id="psul:AU252_22395"/>
<dbReference type="SUPFAM" id="SSF53067">
    <property type="entry name" value="Actin-like ATPase domain"/>
    <property type="match status" value="2"/>
</dbReference>
<dbReference type="Proteomes" id="UP000065151">
    <property type="component" value="Chromosome"/>
</dbReference>
<keyword evidence="6 8" id="KW-0067">ATP-binding</keyword>
<keyword evidence="7 8" id="KW-0119">Carbohydrate metabolism</keyword>
<dbReference type="STRING" id="121292.AU252_22395"/>
<name>A0A0U3Q9Z0_9MICC</name>
<dbReference type="PIRSF" id="PIRSF000538">
    <property type="entry name" value="GlpK"/>
    <property type="match status" value="1"/>
</dbReference>
<keyword evidence="5 8" id="KW-0418">Kinase</keyword>
<dbReference type="InterPro" id="IPR018483">
    <property type="entry name" value="Carb_kinase_FGGY_CS"/>
</dbReference>
<evidence type="ECO:0000313" key="12">
    <source>
        <dbReference type="EMBL" id="ALV43582.1"/>
    </source>
</evidence>
<keyword evidence="3 8" id="KW-0808">Transferase</keyword>
<dbReference type="RefSeq" id="WP_058932584.1">
    <property type="nucleotide sequence ID" value="NZ_CP013747.1"/>
</dbReference>
<dbReference type="AlphaFoldDB" id="A0A0U3Q9Z0"/>
<dbReference type="PANTHER" id="PTHR43095">
    <property type="entry name" value="SUGAR KINASE"/>
    <property type="match status" value="1"/>
</dbReference>
<keyword evidence="2 8" id="KW-0859">Xylose metabolism</keyword>
<dbReference type="InterPro" id="IPR043129">
    <property type="entry name" value="ATPase_NBD"/>
</dbReference>
<dbReference type="GO" id="GO:0005998">
    <property type="term" value="P:xylulose catabolic process"/>
    <property type="evidence" value="ECO:0007669"/>
    <property type="project" value="UniProtKB-UniRule"/>
</dbReference>
<evidence type="ECO:0000259" key="11">
    <source>
        <dbReference type="Pfam" id="PF02782"/>
    </source>
</evidence>
<feature type="domain" description="Carbohydrate kinase FGGY N-terminal" evidence="10">
    <location>
        <begin position="4"/>
        <end position="200"/>
    </location>
</feature>
<dbReference type="HAMAP" id="MF_02220">
    <property type="entry name" value="XylB"/>
    <property type="match status" value="1"/>
</dbReference>
<evidence type="ECO:0000256" key="3">
    <source>
        <dbReference type="ARBA" id="ARBA00022679"/>
    </source>
</evidence>
<dbReference type="InterPro" id="IPR000577">
    <property type="entry name" value="Carb_kinase_FGGY"/>
</dbReference>
<evidence type="ECO:0000256" key="9">
    <source>
        <dbReference type="RuleBase" id="RU003733"/>
    </source>
</evidence>
<feature type="domain" description="Carbohydrate kinase FGGY C-terminal" evidence="11">
    <location>
        <begin position="308"/>
        <end position="491"/>
    </location>
</feature>
<evidence type="ECO:0000256" key="2">
    <source>
        <dbReference type="ARBA" id="ARBA00022629"/>
    </source>
</evidence>
<accession>A0A0U3Q9Z0</accession>
<reference evidence="12 13" key="1">
    <citation type="submission" date="2015-12" db="EMBL/GenBank/DDBJ databases">
        <authorList>
            <person name="Shamseldin A."/>
            <person name="Moawad H."/>
            <person name="Abd El-Rahim W.M."/>
            <person name="Sadowsky M.J."/>
        </authorList>
    </citation>
    <scope>NUCLEOTIDE SEQUENCE [LARGE SCALE GENOMIC DNA]</scope>
    <source>
        <strain evidence="12 13">Ar51</strain>
    </source>
</reference>
<dbReference type="PROSITE" id="PS00933">
    <property type="entry name" value="FGGY_KINASES_1"/>
    <property type="match status" value="1"/>
</dbReference>
<dbReference type="PANTHER" id="PTHR43095:SF5">
    <property type="entry name" value="XYLULOSE KINASE"/>
    <property type="match status" value="1"/>
</dbReference>
<dbReference type="GO" id="GO:0004856">
    <property type="term" value="F:D-xylulokinase activity"/>
    <property type="evidence" value="ECO:0007669"/>
    <property type="project" value="UniProtKB-UniRule"/>
</dbReference>
<dbReference type="PROSITE" id="PS00445">
    <property type="entry name" value="FGGY_KINASES_2"/>
    <property type="match status" value="1"/>
</dbReference>
<proteinExistence type="inferred from homology"/>
<dbReference type="Pfam" id="PF02782">
    <property type="entry name" value="FGGY_C"/>
    <property type="match status" value="1"/>
</dbReference>
<dbReference type="GO" id="GO:0005524">
    <property type="term" value="F:ATP binding"/>
    <property type="evidence" value="ECO:0007669"/>
    <property type="project" value="UniProtKB-UniRule"/>
</dbReference>
<evidence type="ECO:0000256" key="4">
    <source>
        <dbReference type="ARBA" id="ARBA00022741"/>
    </source>
</evidence>
<feature type="binding site" evidence="8">
    <location>
        <begin position="71"/>
        <end position="72"/>
    </location>
    <ligand>
        <name>substrate</name>
    </ligand>
</feature>
<comment type="function">
    <text evidence="8">Catalyzes the phosphorylation of D-xylulose to D-xylulose 5-phosphate.</text>
</comment>
<evidence type="ECO:0000313" key="13">
    <source>
        <dbReference type="Proteomes" id="UP000065151"/>
    </source>
</evidence>
<keyword evidence="4 8" id="KW-0547">Nucleotide-binding</keyword>